<proteinExistence type="predicted"/>
<evidence type="ECO:0000313" key="1">
    <source>
        <dbReference type="EMBL" id="MFC6080792.1"/>
    </source>
</evidence>
<dbReference type="RefSeq" id="WP_380747935.1">
    <property type="nucleotide sequence ID" value="NZ_JBHSRF010000006.1"/>
</dbReference>
<accession>A0ABW1NDD8</accession>
<reference evidence="2" key="1">
    <citation type="journal article" date="2019" name="Int. J. Syst. Evol. Microbiol.">
        <title>The Global Catalogue of Microorganisms (GCM) 10K type strain sequencing project: providing services to taxonomists for standard genome sequencing and annotation.</title>
        <authorList>
            <consortium name="The Broad Institute Genomics Platform"/>
            <consortium name="The Broad Institute Genome Sequencing Center for Infectious Disease"/>
            <person name="Wu L."/>
            <person name="Ma J."/>
        </authorList>
    </citation>
    <scope>NUCLEOTIDE SEQUENCE [LARGE SCALE GENOMIC DNA]</scope>
    <source>
        <strain evidence="2">JCM 30346</strain>
    </source>
</reference>
<dbReference type="EMBL" id="JBHSRF010000006">
    <property type="protein sequence ID" value="MFC6080792.1"/>
    <property type="molecule type" value="Genomic_DNA"/>
</dbReference>
<gene>
    <name evidence="1" type="ORF">ACFP1K_06445</name>
</gene>
<dbReference type="Proteomes" id="UP001596137">
    <property type="component" value="Unassembled WGS sequence"/>
</dbReference>
<keyword evidence="2" id="KW-1185">Reference proteome</keyword>
<comment type="caution">
    <text evidence="1">The sequence shown here is derived from an EMBL/GenBank/DDBJ whole genome shotgun (WGS) entry which is preliminary data.</text>
</comment>
<sequence>MTGLLLCGMPEDRAETHRRALLALREELTSHDLRGRMVERLHLHMYGFHPRPLLLPPELDVYGAGHLIATVTVVDVPGNGSAWYLIQQPDGLPLETRPVTAPALSARTIATRCPRPAPETTGEAT</sequence>
<organism evidence="1 2">
    <name type="scientific">Sphaerisporangium aureirubrum</name>
    <dbReference type="NCBI Taxonomy" id="1544736"/>
    <lineage>
        <taxon>Bacteria</taxon>
        <taxon>Bacillati</taxon>
        <taxon>Actinomycetota</taxon>
        <taxon>Actinomycetes</taxon>
        <taxon>Streptosporangiales</taxon>
        <taxon>Streptosporangiaceae</taxon>
        <taxon>Sphaerisporangium</taxon>
    </lineage>
</organism>
<name>A0ABW1NDD8_9ACTN</name>
<evidence type="ECO:0000313" key="2">
    <source>
        <dbReference type="Proteomes" id="UP001596137"/>
    </source>
</evidence>
<protein>
    <submittedName>
        <fullName evidence="1">Uncharacterized protein</fullName>
    </submittedName>
</protein>